<evidence type="ECO:0000256" key="2">
    <source>
        <dbReference type="SAM" id="Phobius"/>
    </source>
</evidence>
<keyword evidence="2" id="KW-1133">Transmembrane helix</keyword>
<feature type="region of interest" description="Disordered" evidence="1">
    <location>
        <begin position="1"/>
        <end position="30"/>
    </location>
</feature>
<name>A0ABW5CDY2_9PROT</name>
<organism evidence="3 4">
    <name type="scientific">Phaeospirillum tilakii</name>
    <dbReference type="NCBI Taxonomy" id="741673"/>
    <lineage>
        <taxon>Bacteria</taxon>
        <taxon>Pseudomonadati</taxon>
        <taxon>Pseudomonadota</taxon>
        <taxon>Alphaproteobacteria</taxon>
        <taxon>Rhodospirillales</taxon>
        <taxon>Rhodospirillaceae</taxon>
        <taxon>Phaeospirillum</taxon>
    </lineage>
</organism>
<evidence type="ECO:0000313" key="4">
    <source>
        <dbReference type="Proteomes" id="UP001597296"/>
    </source>
</evidence>
<dbReference type="EMBL" id="JBHUIY010000021">
    <property type="protein sequence ID" value="MFD2234441.1"/>
    <property type="molecule type" value="Genomic_DNA"/>
</dbReference>
<feature type="compositionally biased region" description="Gly residues" evidence="1">
    <location>
        <begin position="10"/>
        <end position="20"/>
    </location>
</feature>
<keyword evidence="4" id="KW-1185">Reference proteome</keyword>
<comment type="caution">
    <text evidence="3">The sequence shown here is derived from an EMBL/GenBank/DDBJ whole genome shotgun (WGS) entry which is preliminary data.</text>
</comment>
<evidence type="ECO:0000256" key="1">
    <source>
        <dbReference type="SAM" id="MobiDB-lite"/>
    </source>
</evidence>
<reference evidence="4" key="1">
    <citation type="journal article" date="2019" name="Int. J. Syst. Evol. Microbiol.">
        <title>The Global Catalogue of Microorganisms (GCM) 10K type strain sequencing project: providing services to taxonomists for standard genome sequencing and annotation.</title>
        <authorList>
            <consortium name="The Broad Institute Genomics Platform"/>
            <consortium name="The Broad Institute Genome Sequencing Center for Infectious Disease"/>
            <person name="Wu L."/>
            <person name="Ma J."/>
        </authorList>
    </citation>
    <scope>NUCLEOTIDE SEQUENCE [LARGE SCALE GENOMIC DNA]</scope>
    <source>
        <strain evidence="4">KCTC 15012</strain>
    </source>
</reference>
<proteinExistence type="predicted"/>
<feature type="compositionally biased region" description="Low complexity" evidence="1">
    <location>
        <begin position="21"/>
        <end position="30"/>
    </location>
</feature>
<dbReference type="RefSeq" id="WP_377316657.1">
    <property type="nucleotide sequence ID" value="NZ_JBHUIY010000021.1"/>
</dbReference>
<sequence length="90" mass="8239">MGAATTGSGAATGSGSGAGAATGAASTGTGAASVGAAWTGAAAGAAVVGAAAAGFPPLLWVFVGLRAMFPPMHERLESGRDATRPAAAHS</sequence>
<accession>A0ABW5CDY2</accession>
<feature type="transmembrane region" description="Helical" evidence="2">
    <location>
        <begin position="41"/>
        <end position="65"/>
    </location>
</feature>
<evidence type="ECO:0000313" key="3">
    <source>
        <dbReference type="EMBL" id="MFD2234441.1"/>
    </source>
</evidence>
<keyword evidence="2" id="KW-0472">Membrane</keyword>
<protein>
    <submittedName>
        <fullName evidence="3">Uncharacterized protein</fullName>
    </submittedName>
</protein>
<gene>
    <name evidence="3" type="ORF">ACFSNB_11550</name>
</gene>
<dbReference type="Proteomes" id="UP001597296">
    <property type="component" value="Unassembled WGS sequence"/>
</dbReference>
<keyword evidence="2" id="KW-0812">Transmembrane</keyword>